<keyword evidence="1" id="KW-0472">Membrane</keyword>
<evidence type="ECO:0000256" key="1">
    <source>
        <dbReference type="SAM" id="Phobius"/>
    </source>
</evidence>
<gene>
    <name evidence="2" type="ORF">SAMN05421684_4338</name>
</gene>
<reference evidence="3" key="1">
    <citation type="submission" date="2016-10" db="EMBL/GenBank/DDBJ databases">
        <authorList>
            <person name="Varghese N."/>
            <person name="Submissions S."/>
        </authorList>
    </citation>
    <scope>NUCLEOTIDE SEQUENCE [LARGE SCALE GENOMIC DNA]</scope>
    <source>
        <strain evidence="3">DSM 44718</strain>
    </source>
</reference>
<dbReference type="AlphaFoldDB" id="A0A1H3RXH2"/>
<keyword evidence="1" id="KW-1133">Transmembrane helix</keyword>
<keyword evidence="3" id="KW-1185">Reference proteome</keyword>
<accession>A0A1H3RXH2</accession>
<sequence>MQTVLELFYVGVPRAAAIWSILLCLALFSVTGLQLVGPRGPRRPGVRTRLRAARIRRERRATAAAEVVRFAGEVGVAADRADATARRRHEGWLTAQEAAERAWTAFESADQTASRMARAALLPAPATPQTPTEYAEREQWLHRAVMSACAHNELSVLDLNDALAHRNGWDPRRHPVEQEAVLRRAIRDTLRAAERTAAREERIAWEAAESAAAAARSLRAEAIAANERARGVRHLVRPDATAGAEHRRHWLRTAVAR</sequence>
<name>A0A1H3RXH2_9ACTN</name>
<dbReference type="Proteomes" id="UP000199632">
    <property type="component" value="Unassembled WGS sequence"/>
</dbReference>
<dbReference type="OrthoDB" id="3297285at2"/>
<keyword evidence="1" id="KW-0812">Transmembrane</keyword>
<proteinExistence type="predicted"/>
<dbReference type="STRING" id="137265.SAMN05421684_4338"/>
<feature type="transmembrane region" description="Helical" evidence="1">
    <location>
        <begin position="16"/>
        <end position="37"/>
    </location>
</feature>
<protein>
    <submittedName>
        <fullName evidence="2">Uncharacterized protein</fullName>
    </submittedName>
</protein>
<evidence type="ECO:0000313" key="2">
    <source>
        <dbReference type="EMBL" id="SDZ30453.1"/>
    </source>
</evidence>
<dbReference type="RefSeq" id="WP_090795490.1">
    <property type="nucleotide sequence ID" value="NZ_BOND01000020.1"/>
</dbReference>
<evidence type="ECO:0000313" key="3">
    <source>
        <dbReference type="Proteomes" id="UP000199632"/>
    </source>
</evidence>
<organism evidence="2 3">
    <name type="scientific">Asanoa ishikariensis</name>
    <dbReference type="NCBI Taxonomy" id="137265"/>
    <lineage>
        <taxon>Bacteria</taxon>
        <taxon>Bacillati</taxon>
        <taxon>Actinomycetota</taxon>
        <taxon>Actinomycetes</taxon>
        <taxon>Micromonosporales</taxon>
        <taxon>Micromonosporaceae</taxon>
        <taxon>Asanoa</taxon>
    </lineage>
</organism>
<dbReference type="EMBL" id="FNQB01000002">
    <property type="protein sequence ID" value="SDZ30453.1"/>
    <property type="molecule type" value="Genomic_DNA"/>
</dbReference>